<keyword evidence="3" id="KW-1185">Reference proteome</keyword>
<gene>
    <name evidence="4" type="primary">LOC111135870</name>
</gene>
<dbReference type="SUPFAM" id="SSF158997">
    <property type="entry name" value="Trm112p-like"/>
    <property type="match status" value="1"/>
</dbReference>
<dbReference type="Gene3D" id="2.20.25.10">
    <property type="match status" value="1"/>
</dbReference>
<dbReference type="OrthoDB" id="1884515at2759"/>
<evidence type="ECO:0000256" key="1">
    <source>
        <dbReference type="ARBA" id="ARBA00038479"/>
    </source>
</evidence>
<accession>A0A8B8EQE1</accession>
<dbReference type="GeneID" id="111135870"/>
<dbReference type="Proteomes" id="UP000694844">
    <property type="component" value="Chromosome 5"/>
</dbReference>
<reference evidence="4" key="1">
    <citation type="submission" date="2025-08" db="UniProtKB">
        <authorList>
            <consortium name="RefSeq"/>
        </authorList>
    </citation>
    <scope>IDENTIFICATION</scope>
    <source>
        <tissue evidence="4">Whole sample</tissue>
    </source>
</reference>
<dbReference type="RefSeq" id="XP_022342008.1">
    <property type="nucleotide sequence ID" value="XM_022486300.1"/>
</dbReference>
<dbReference type="PANTHER" id="PTHR33505">
    <property type="entry name" value="ZGC:162634"/>
    <property type="match status" value="1"/>
</dbReference>
<evidence type="ECO:0000256" key="2">
    <source>
        <dbReference type="ARBA" id="ARBA00040939"/>
    </source>
</evidence>
<comment type="similarity">
    <text evidence="1">Belongs to the PREY family.</text>
</comment>
<dbReference type="AlphaFoldDB" id="A0A8B8EQE1"/>
<name>A0A8B8EQE1_CRAVI</name>
<dbReference type="InterPro" id="IPR005651">
    <property type="entry name" value="Trm112-like"/>
</dbReference>
<evidence type="ECO:0000313" key="3">
    <source>
        <dbReference type="Proteomes" id="UP000694844"/>
    </source>
</evidence>
<protein>
    <recommendedName>
        <fullName evidence="2">Protein preY, mitochondrial</fullName>
    </recommendedName>
</protein>
<sequence>MGLRGLSSFLRQKVGQKILNCSVFARFSTCNIHNSFDESILKVLVCPVSRKPLRYDKDKSELICDESGIAYPIVEGIPNLVPQDARIINKEDRLQSFAIFANDLVNEINGLDLGFDIGDRKLNVIICR</sequence>
<organism evidence="3 4">
    <name type="scientific">Crassostrea virginica</name>
    <name type="common">Eastern oyster</name>
    <dbReference type="NCBI Taxonomy" id="6565"/>
    <lineage>
        <taxon>Eukaryota</taxon>
        <taxon>Metazoa</taxon>
        <taxon>Spiralia</taxon>
        <taxon>Lophotrochozoa</taxon>
        <taxon>Mollusca</taxon>
        <taxon>Bivalvia</taxon>
        <taxon>Autobranchia</taxon>
        <taxon>Pteriomorphia</taxon>
        <taxon>Ostreida</taxon>
        <taxon>Ostreoidea</taxon>
        <taxon>Ostreidae</taxon>
        <taxon>Crassostrea</taxon>
    </lineage>
</organism>
<dbReference type="Pfam" id="PF03966">
    <property type="entry name" value="Trm112p"/>
    <property type="match status" value="1"/>
</dbReference>
<dbReference type="KEGG" id="cvn:111135870"/>
<proteinExistence type="inferred from homology"/>
<evidence type="ECO:0000313" key="4">
    <source>
        <dbReference type="RefSeq" id="XP_022342008.1"/>
    </source>
</evidence>
<dbReference type="PANTHER" id="PTHR33505:SF4">
    <property type="entry name" value="PROTEIN PREY, MITOCHONDRIAL"/>
    <property type="match status" value="1"/>
</dbReference>
<dbReference type="HAMAP" id="MF_01187">
    <property type="entry name" value="UPF0434"/>
    <property type="match status" value="1"/>
</dbReference>